<proteinExistence type="predicted"/>
<dbReference type="EMBL" id="CP150496">
    <property type="protein sequence ID" value="WYW55254.1"/>
    <property type="molecule type" value="Genomic_DNA"/>
</dbReference>
<sequence length="231" mass="26384">MKITKLASLVVVAVLTLSACSSNESILPVEESENALKSYKIKRDATGAYSIDLDVDDNVKTQAFKNEETNKNEFHFYESDNQSSKKQSKELLIDDQELSIGFIDTRSNKTSNISIIDDNIEMAKKNLDDTFLSEYSITSNEDGTYDLDFTVKNQTTVDFVYNQEANIYEIHLEKGKSSERDFSRNFTKLEGEVLRIDFVNHFLNLTNLKSNNLARATSEKKPRMIIQNFNE</sequence>
<dbReference type="PROSITE" id="PS51257">
    <property type="entry name" value="PROKAR_LIPOPROTEIN"/>
    <property type="match status" value="1"/>
</dbReference>
<gene>
    <name evidence="2" type="ORF">WG950_12025</name>
</gene>
<accession>A0ABZ2TRX8</accession>
<keyword evidence="1" id="KW-0732">Signal</keyword>
<feature type="signal peptide" evidence="1">
    <location>
        <begin position="1"/>
        <end position="21"/>
    </location>
</feature>
<evidence type="ECO:0000256" key="1">
    <source>
        <dbReference type="SAM" id="SignalP"/>
    </source>
</evidence>
<protein>
    <recommendedName>
        <fullName evidence="4">Lipoprotein</fullName>
    </recommendedName>
</protein>
<dbReference type="RefSeq" id="WP_340932663.1">
    <property type="nucleotide sequence ID" value="NZ_CP150496.1"/>
</dbReference>
<evidence type="ECO:0008006" key="4">
    <source>
        <dbReference type="Google" id="ProtNLM"/>
    </source>
</evidence>
<dbReference type="Proteomes" id="UP001491088">
    <property type="component" value="Chromosome"/>
</dbReference>
<evidence type="ECO:0000313" key="2">
    <source>
        <dbReference type="EMBL" id="WYW55254.1"/>
    </source>
</evidence>
<reference evidence="2 3" key="1">
    <citation type="submission" date="2024-03" db="EMBL/GenBank/DDBJ databases">
        <authorList>
            <person name="Cao K."/>
        </authorList>
    </citation>
    <scope>NUCLEOTIDE SEQUENCE [LARGE SCALE GENOMIC DNA]</scope>
    <source>
        <strain evidence="2 3">MCCC 1K00696</strain>
    </source>
</reference>
<feature type="chain" id="PRO_5046528306" description="Lipoprotein" evidence="1">
    <location>
        <begin position="22"/>
        <end position="231"/>
    </location>
</feature>
<keyword evidence="3" id="KW-1185">Reference proteome</keyword>
<organism evidence="2 3">
    <name type="scientific">Polaribacter marinaquae</name>
    <dbReference type="NCBI Taxonomy" id="1642819"/>
    <lineage>
        <taxon>Bacteria</taxon>
        <taxon>Pseudomonadati</taxon>
        <taxon>Bacteroidota</taxon>
        <taxon>Flavobacteriia</taxon>
        <taxon>Flavobacteriales</taxon>
        <taxon>Flavobacteriaceae</taxon>
    </lineage>
</organism>
<name>A0ABZ2TRX8_9FLAO</name>
<evidence type="ECO:0000313" key="3">
    <source>
        <dbReference type="Proteomes" id="UP001491088"/>
    </source>
</evidence>